<evidence type="ECO:0000256" key="7">
    <source>
        <dbReference type="ARBA" id="ARBA00023136"/>
    </source>
</evidence>
<evidence type="ECO:0000256" key="2">
    <source>
        <dbReference type="ARBA" id="ARBA00022676"/>
    </source>
</evidence>
<dbReference type="GO" id="GO:0009103">
    <property type="term" value="P:lipopolysaccharide biosynthetic process"/>
    <property type="evidence" value="ECO:0007669"/>
    <property type="project" value="UniProtKB-KW"/>
</dbReference>
<dbReference type="InterPro" id="IPR050256">
    <property type="entry name" value="Glycosyltransferase_2"/>
</dbReference>
<dbReference type="AlphaFoldDB" id="A0A1F4UR03"/>
<feature type="transmembrane region" description="Helical" evidence="8">
    <location>
        <begin position="232"/>
        <end position="253"/>
    </location>
</feature>
<gene>
    <name evidence="10" type="ORF">A2886_00015</name>
</gene>
<keyword evidence="2" id="KW-0328">Glycosyltransferase</keyword>
<evidence type="ECO:0000259" key="9">
    <source>
        <dbReference type="Pfam" id="PF00535"/>
    </source>
</evidence>
<dbReference type="Gene3D" id="3.90.550.10">
    <property type="entry name" value="Spore Coat Polysaccharide Biosynthesis Protein SpsA, Chain A"/>
    <property type="match status" value="1"/>
</dbReference>
<keyword evidence="7 8" id="KW-0472">Membrane</keyword>
<dbReference type="InterPro" id="IPR029044">
    <property type="entry name" value="Nucleotide-diphossugar_trans"/>
</dbReference>
<proteinExistence type="predicted"/>
<dbReference type="InterPro" id="IPR001173">
    <property type="entry name" value="Glyco_trans_2-like"/>
</dbReference>
<dbReference type="Proteomes" id="UP000176608">
    <property type="component" value="Unassembled WGS sequence"/>
</dbReference>
<feature type="domain" description="Glycosyltransferase 2-like" evidence="9">
    <location>
        <begin position="19"/>
        <end position="132"/>
    </location>
</feature>
<keyword evidence="1" id="KW-1003">Cell membrane</keyword>
<evidence type="ECO:0000313" key="11">
    <source>
        <dbReference type="Proteomes" id="UP000176608"/>
    </source>
</evidence>
<keyword evidence="4 8" id="KW-0812">Transmembrane</keyword>
<dbReference type="CDD" id="cd04179">
    <property type="entry name" value="DPM_DPG-synthase_like"/>
    <property type="match status" value="1"/>
</dbReference>
<evidence type="ECO:0000256" key="5">
    <source>
        <dbReference type="ARBA" id="ARBA00022985"/>
    </source>
</evidence>
<evidence type="ECO:0000256" key="6">
    <source>
        <dbReference type="ARBA" id="ARBA00022989"/>
    </source>
</evidence>
<protein>
    <recommendedName>
        <fullName evidence="9">Glycosyltransferase 2-like domain-containing protein</fullName>
    </recommendedName>
</protein>
<dbReference type="Pfam" id="PF00535">
    <property type="entry name" value="Glycos_transf_2"/>
    <property type="match status" value="1"/>
</dbReference>
<keyword evidence="3" id="KW-0808">Transferase</keyword>
<dbReference type="SUPFAM" id="SSF53448">
    <property type="entry name" value="Nucleotide-diphospho-sugar transferases"/>
    <property type="match status" value="1"/>
</dbReference>
<keyword evidence="5" id="KW-0448">Lipopolysaccharide biosynthesis</keyword>
<reference evidence="10 11" key="1">
    <citation type="journal article" date="2016" name="Nat. Commun.">
        <title>Thousands of microbial genomes shed light on interconnected biogeochemical processes in an aquifer system.</title>
        <authorList>
            <person name="Anantharaman K."/>
            <person name="Brown C.T."/>
            <person name="Hug L.A."/>
            <person name="Sharon I."/>
            <person name="Castelle C.J."/>
            <person name="Probst A.J."/>
            <person name="Thomas B.C."/>
            <person name="Singh A."/>
            <person name="Wilkins M.J."/>
            <person name="Karaoz U."/>
            <person name="Brodie E.L."/>
            <person name="Williams K.H."/>
            <person name="Hubbard S.S."/>
            <person name="Banfield J.F."/>
        </authorList>
    </citation>
    <scope>NUCLEOTIDE SEQUENCE [LARGE SCALE GENOMIC DNA]</scope>
</reference>
<keyword evidence="6 8" id="KW-1133">Transmembrane helix</keyword>
<accession>A0A1F4UR03</accession>
<comment type="caution">
    <text evidence="10">The sequence shown here is derived from an EMBL/GenBank/DDBJ whole genome shotgun (WGS) entry which is preliminary data.</text>
</comment>
<feature type="transmembrane region" description="Helical" evidence="8">
    <location>
        <begin position="265"/>
        <end position="286"/>
    </location>
</feature>
<name>A0A1F4UR03_UNCKA</name>
<sequence>MKKSQNSLSDVFVTASLIVQNDEKVIVQFIRNIYRNLNKNYDYFEILVVDNSSNDHTLELVRQQQRQIPEIRIISLSYRHNLQTAYLAALENSLGDYVVIFDLESELSHLIKEFIDKSISGFDVVIANPTLDNRYSPIEKTVLKFIDTAFIKIMGVNFYPNAYFSGVFSRSAVNSLVKVRNKKLHLRYSKAFMGLTKHYFDYKHMGKKIPFISSLRLAVDVLISNSQLPLRLTTLLGMSASFLSLMFVVYVFIVTLVKKQIIEGWITTSLVTGGLFFLLFAILTVLSEYVGRILTELKDEPVYYIAKEFNSGNTTVSRKHKKLNVV</sequence>
<dbReference type="PANTHER" id="PTHR48090:SF3">
    <property type="entry name" value="UNDECAPRENYL-PHOSPHATE 4-DEOXY-4-FORMAMIDO-L-ARABINOSE TRANSFERASE"/>
    <property type="match status" value="1"/>
</dbReference>
<evidence type="ECO:0000256" key="4">
    <source>
        <dbReference type="ARBA" id="ARBA00022692"/>
    </source>
</evidence>
<dbReference type="GO" id="GO:0016757">
    <property type="term" value="F:glycosyltransferase activity"/>
    <property type="evidence" value="ECO:0007669"/>
    <property type="project" value="UniProtKB-KW"/>
</dbReference>
<organism evidence="10 11">
    <name type="scientific">candidate division WWE3 bacterium RIFCSPHIGHO2_01_FULL_42_13</name>
    <dbReference type="NCBI Taxonomy" id="1802617"/>
    <lineage>
        <taxon>Bacteria</taxon>
        <taxon>Katanobacteria</taxon>
    </lineage>
</organism>
<dbReference type="STRING" id="1802617.A2886_00015"/>
<dbReference type="PANTHER" id="PTHR48090">
    <property type="entry name" value="UNDECAPRENYL-PHOSPHATE 4-DEOXY-4-FORMAMIDO-L-ARABINOSE TRANSFERASE-RELATED"/>
    <property type="match status" value="1"/>
</dbReference>
<evidence type="ECO:0000256" key="3">
    <source>
        <dbReference type="ARBA" id="ARBA00022679"/>
    </source>
</evidence>
<evidence type="ECO:0000256" key="1">
    <source>
        <dbReference type="ARBA" id="ARBA00022475"/>
    </source>
</evidence>
<evidence type="ECO:0000256" key="8">
    <source>
        <dbReference type="SAM" id="Phobius"/>
    </source>
</evidence>
<dbReference type="GO" id="GO:0005886">
    <property type="term" value="C:plasma membrane"/>
    <property type="evidence" value="ECO:0007669"/>
    <property type="project" value="TreeGrafter"/>
</dbReference>
<evidence type="ECO:0000313" key="10">
    <source>
        <dbReference type="EMBL" id="OGC47384.1"/>
    </source>
</evidence>
<dbReference type="EMBL" id="MEVA01000011">
    <property type="protein sequence ID" value="OGC47384.1"/>
    <property type="molecule type" value="Genomic_DNA"/>
</dbReference>